<name>A0A1P8EJQ2_9GAMM</name>
<dbReference type="Proteomes" id="UP000185674">
    <property type="component" value="Chromosome"/>
</dbReference>
<dbReference type="STRING" id="487316.BEN76_10600"/>
<organism evidence="1 2">
    <name type="scientific">Acinetobacter soli</name>
    <dbReference type="NCBI Taxonomy" id="487316"/>
    <lineage>
        <taxon>Bacteria</taxon>
        <taxon>Pseudomonadati</taxon>
        <taxon>Pseudomonadota</taxon>
        <taxon>Gammaproteobacteria</taxon>
        <taxon>Moraxellales</taxon>
        <taxon>Moraxellaceae</taxon>
        <taxon>Acinetobacter</taxon>
    </lineage>
</organism>
<gene>
    <name evidence="1" type="ORF">BEN76_10600</name>
</gene>
<reference evidence="1 2" key="1">
    <citation type="submission" date="2016-08" db="EMBL/GenBank/DDBJ databases">
        <title>Complete genome sequence of Acinetobacter baylyi strain GFJ2.</title>
        <authorList>
            <person name="Tabata M."/>
            <person name="Kuboki S."/>
            <person name="Gibu N."/>
            <person name="Kinouchi Y."/>
            <person name="Vangnai A."/>
            <person name="Kasai D."/>
            <person name="Fukuda M."/>
        </authorList>
    </citation>
    <scope>NUCLEOTIDE SEQUENCE [LARGE SCALE GENOMIC DNA]</scope>
    <source>
        <strain evidence="1 2">GFJ2</strain>
    </source>
</reference>
<dbReference type="Gene3D" id="3.30.565.40">
    <property type="entry name" value="Fervidobacterium nodosum Rt17-B1 like"/>
    <property type="match status" value="1"/>
</dbReference>
<dbReference type="Gene3D" id="3.90.640.20">
    <property type="entry name" value="Heat-shock cognate protein, ATPase"/>
    <property type="match status" value="1"/>
</dbReference>
<dbReference type="AlphaFoldDB" id="A0A1P8EJQ2"/>
<proteinExistence type="predicted"/>
<evidence type="ECO:0000313" key="1">
    <source>
        <dbReference type="EMBL" id="APV36441.1"/>
    </source>
</evidence>
<dbReference type="EMBL" id="CP016896">
    <property type="protein sequence ID" value="APV36441.1"/>
    <property type="molecule type" value="Genomic_DNA"/>
</dbReference>
<sequence>MRRYIWLLGLCLCIIAALCIWLWLATAPKPPTVPAKTPSKTIQVAPIQSQSTALQVPKPECSSSSTCARLDVQTLKTNDPWLKQWIDLQIAEVINEQLKKKITPPTLDAVLKQYLKQSKQWQAQYSRNRPYELKVSSAIAYQKNQYVLLQIGLNAKQEEITIKNRYYFMVADRKSKRMIAVNDILNPKQQAQFEQWVQTAYKKWRSQQPKDTQKEAPKQLDWRKADLFFDQEGIGLHYRASEISEHADQFDLYFTAQQTKTVLNPAIYRDMF</sequence>
<protein>
    <recommendedName>
        <fullName evidence="3">DUF3298 domain-containing protein</fullName>
    </recommendedName>
</protein>
<evidence type="ECO:0008006" key="3">
    <source>
        <dbReference type="Google" id="ProtNLM"/>
    </source>
</evidence>
<dbReference type="eggNOG" id="ENOG50328VC">
    <property type="taxonomic scope" value="Bacteria"/>
</dbReference>
<accession>A0A1P8EJQ2</accession>
<dbReference type="RefSeq" id="WP_076033042.1">
    <property type="nucleotide sequence ID" value="NZ_BKXY01000036.1"/>
</dbReference>
<evidence type="ECO:0000313" key="2">
    <source>
        <dbReference type="Proteomes" id="UP000185674"/>
    </source>
</evidence>
<dbReference type="KEGG" id="asol:BEN76_10600"/>
<dbReference type="InterPro" id="IPR037126">
    <property type="entry name" value="PdaC/RsiV-like_sf"/>
</dbReference>